<feature type="domain" description="DUF6533" evidence="2">
    <location>
        <begin position="22"/>
        <end position="60"/>
    </location>
</feature>
<keyword evidence="1" id="KW-0812">Transmembrane</keyword>
<gene>
    <name evidence="3" type="ORF">MSAN_02479100</name>
</gene>
<feature type="transmembrane region" description="Helical" evidence="1">
    <location>
        <begin position="225"/>
        <end position="247"/>
    </location>
</feature>
<protein>
    <recommendedName>
        <fullName evidence="2">DUF6533 domain-containing protein</fullName>
    </recommendedName>
</protein>
<keyword evidence="1" id="KW-1133">Transmembrane helix</keyword>
<name>A0A8H6U295_9AGAR</name>
<dbReference type="InterPro" id="IPR045340">
    <property type="entry name" value="DUF6533"/>
</dbReference>
<feature type="transmembrane region" description="Helical" evidence="1">
    <location>
        <begin position="196"/>
        <end position="219"/>
    </location>
</feature>
<feature type="transmembrane region" description="Helical" evidence="1">
    <location>
        <begin position="78"/>
        <end position="99"/>
    </location>
</feature>
<evidence type="ECO:0000256" key="1">
    <source>
        <dbReference type="SAM" id="Phobius"/>
    </source>
</evidence>
<evidence type="ECO:0000313" key="3">
    <source>
        <dbReference type="EMBL" id="KAF7328613.1"/>
    </source>
</evidence>
<dbReference type="OrthoDB" id="2686513at2759"/>
<dbReference type="Proteomes" id="UP000623467">
    <property type="component" value="Unassembled WGS sequence"/>
</dbReference>
<dbReference type="Pfam" id="PF20151">
    <property type="entry name" value="DUF6533"/>
    <property type="match status" value="1"/>
</dbReference>
<feature type="transmembrane region" description="Helical" evidence="1">
    <location>
        <begin position="152"/>
        <end position="175"/>
    </location>
</feature>
<evidence type="ECO:0000313" key="4">
    <source>
        <dbReference type="Proteomes" id="UP000623467"/>
    </source>
</evidence>
<feature type="transmembrane region" description="Helical" evidence="1">
    <location>
        <begin position="111"/>
        <end position="132"/>
    </location>
</feature>
<keyword evidence="1" id="KW-0472">Membrane</keyword>
<accession>A0A8H6U295</accession>
<evidence type="ECO:0000259" key="2">
    <source>
        <dbReference type="Pfam" id="PF20151"/>
    </source>
</evidence>
<reference evidence="3" key="1">
    <citation type="submission" date="2020-05" db="EMBL/GenBank/DDBJ databases">
        <title>Mycena genomes resolve the evolution of fungal bioluminescence.</title>
        <authorList>
            <person name="Tsai I.J."/>
        </authorList>
    </citation>
    <scope>NUCLEOTIDE SEQUENCE</scope>
    <source>
        <strain evidence="3">160909Yilan</strain>
    </source>
</reference>
<proteinExistence type="predicted"/>
<feature type="transmembrane region" description="Helical" evidence="1">
    <location>
        <begin position="49"/>
        <end position="72"/>
    </location>
</feature>
<dbReference type="EMBL" id="JACAZH010000075">
    <property type="protein sequence ID" value="KAF7328613.1"/>
    <property type="molecule type" value="Genomic_DNA"/>
</dbReference>
<organism evidence="3 4">
    <name type="scientific">Mycena sanguinolenta</name>
    <dbReference type="NCBI Taxonomy" id="230812"/>
    <lineage>
        <taxon>Eukaryota</taxon>
        <taxon>Fungi</taxon>
        <taxon>Dikarya</taxon>
        <taxon>Basidiomycota</taxon>
        <taxon>Agaricomycotina</taxon>
        <taxon>Agaricomycetes</taxon>
        <taxon>Agaricomycetidae</taxon>
        <taxon>Agaricales</taxon>
        <taxon>Marasmiineae</taxon>
        <taxon>Mycenaceae</taxon>
        <taxon>Mycena</taxon>
    </lineage>
</organism>
<sequence>MLVTAELAADIRIHASLHLLGICLMYYDHLLTLDREIEYMWKRVTSSSALWFFAIRYAGFAGNIPVTIFTFYEPPLKWYVGRLLFLDHSTVIVSIVMVLRIHALYGRNIWVLAAVLATSLPLLVVVLWSTQGQRSDAIDNFPGCHASVSQSTFVYIAAAWEALFALDTILFLLVLCRTYATWRRTGYSTKLPIQTLILCDGVLYFGAIAVANLCNILTFYFAGPILAGSLSTFASCMSVTMMSRLMLNLHRQIKGDVLPLDSRPEESMVVFAQYPLRRGESHLF</sequence>
<dbReference type="AlphaFoldDB" id="A0A8H6U295"/>
<comment type="caution">
    <text evidence="3">The sequence shown here is derived from an EMBL/GenBank/DDBJ whole genome shotgun (WGS) entry which is preliminary data.</text>
</comment>
<keyword evidence="4" id="KW-1185">Reference proteome</keyword>